<evidence type="ECO:0000313" key="3">
    <source>
        <dbReference type="Proteomes" id="UP000550729"/>
    </source>
</evidence>
<sequence length="286" mass="30947">MRTREQLVFLRDLARIGVPREVRDGTDWGNKRKARLALLPYFPTDGDPMDWRDLQYALTAAGVRHVRDSDWWGGVPEGTVITPGMRRRTRPPERGDTPLQSGFPGTLPAGAPAGSREVARALLARRRIDVEPLPSQPHSKKEGRAATVAELGEHIAPADDPLANAGADEGAARVCAALILNGVDARTVSEVQEQHVSTADLIVLPDGKLLEVKKVQSASPKSVLNEIREGRAQARSVLIDASGTELSSQDAQSIIQRVVRNPAVGPHLDALTIVTAGQPAVYWSRE</sequence>
<dbReference type="RefSeq" id="WP_170193322.1">
    <property type="nucleotide sequence ID" value="NZ_JABBNB010000005.1"/>
</dbReference>
<organism evidence="2 3">
    <name type="scientific">Gordonia asplenii</name>
    <dbReference type="NCBI Taxonomy" id="2725283"/>
    <lineage>
        <taxon>Bacteria</taxon>
        <taxon>Bacillati</taxon>
        <taxon>Actinomycetota</taxon>
        <taxon>Actinomycetes</taxon>
        <taxon>Mycobacteriales</taxon>
        <taxon>Gordoniaceae</taxon>
        <taxon>Gordonia</taxon>
    </lineage>
</organism>
<evidence type="ECO:0000313" key="2">
    <source>
        <dbReference type="EMBL" id="NMO00816.1"/>
    </source>
</evidence>
<evidence type="ECO:0008006" key="4">
    <source>
        <dbReference type="Google" id="ProtNLM"/>
    </source>
</evidence>
<dbReference type="AlphaFoldDB" id="A0A848KQ58"/>
<comment type="caution">
    <text evidence="2">The sequence shown here is derived from an EMBL/GenBank/DDBJ whole genome shotgun (WGS) entry which is preliminary data.</text>
</comment>
<feature type="region of interest" description="Disordered" evidence="1">
    <location>
        <begin position="82"/>
        <end position="112"/>
    </location>
</feature>
<dbReference type="Proteomes" id="UP000550729">
    <property type="component" value="Unassembled WGS sequence"/>
</dbReference>
<evidence type="ECO:0000256" key="1">
    <source>
        <dbReference type="SAM" id="MobiDB-lite"/>
    </source>
</evidence>
<dbReference type="Gene3D" id="3.40.1350.120">
    <property type="match status" value="1"/>
</dbReference>
<reference evidence="2 3" key="1">
    <citation type="submission" date="2020-04" db="EMBL/GenBank/DDBJ databases">
        <title>Gordonia sp. nov. TBRC 11910.</title>
        <authorList>
            <person name="Suriyachadkun C."/>
        </authorList>
    </citation>
    <scope>NUCLEOTIDE SEQUENCE [LARGE SCALE GENOMIC DNA]</scope>
    <source>
        <strain evidence="2 3">TBRC 11910</strain>
    </source>
</reference>
<proteinExistence type="predicted"/>
<gene>
    <name evidence="2" type="ORF">HH308_06265</name>
</gene>
<keyword evidence="3" id="KW-1185">Reference proteome</keyword>
<name>A0A848KQ58_9ACTN</name>
<protein>
    <recommendedName>
        <fullName evidence="4">tRNA nuclease CdiA C-terminal domain-containing protein</fullName>
    </recommendedName>
</protein>
<dbReference type="EMBL" id="JABBNB010000005">
    <property type="protein sequence ID" value="NMO00816.1"/>
    <property type="molecule type" value="Genomic_DNA"/>
</dbReference>
<accession>A0A848KQ58</accession>